<proteinExistence type="predicted"/>
<evidence type="ECO:0000256" key="2">
    <source>
        <dbReference type="SAM" id="SignalP"/>
    </source>
</evidence>
<evidence type="ECO:0000313" key="3">
    <source>
        <dbReference type="EMBL" id="TNY32143.1"/>
    </source>
</evidence>
<comment type="caution">
    <text evidence="3">The sequence shown here is derived from an EMBL/GenBank/DDBJ whole genome shotgun (WGS) entry which is preliminary data.</text>
</comment>
<organism evidence="3 4">
    <name type="scientific">Pelagovum pacificum</name>
    <dbReference type="NCBI Taxonomy" id="2588711"/>
    <lineage>
        <taxon>Bacteria</taxon>
        <taxon>Pseudomonadati</taxon>
        <taxon>Pseudomonadota</taxon>
        <taxon>Alphaproteobacteria</taxon>
        <taxon>Rhodobacterales</taxon>
        <taxon>Paracoccaceae</taxon>
        <taxon>Pelagovum</taxon>
    </lineage>
</organism>
<dbReference type="RefSeq" id="WP_140192822.1">
    <property type="nucleotide sequence ID" value="NZ_CP065915.1"/>
</dbReference>
<dbReference type="EMBL" id="VFFF01000001">
    <property type="protein sequence ID" value="TNY32143.1"/>
    <property type="molecule type" value="Genomic_DNA"/>
</dbReference>
<keyword evidence="4" id="KW-1185">Reference proteome</keyword>
<gene>
    <name evidence="3" type="ORF">FHY64_02255</name>
</gene>
<dbReference type="Proteomes" id="UP000314011">
    <property type="component" value="Unassembled WGS sequence"/>
</dbReference>
<dbReference type="OrthoDB" id="7864770at2"/>
<name>A0A5C5GBL8_9RHOB</name>
<evidence type="ECO:0000256" key="1">
    <source>
        <dbReference type="SAM" id="MobiDB-lite"/>
    </source>
</evidence>
<reference evidence="3 4" key="1">
    <citation type="submission" date="2019-06" db="EMBL/GenBank/DDBJ databases">
        <title>Genome of new Rhodobacteraceae sp. SM1903.</title>
        <authorList>
            <person name="Ren X."/>
        </authorList>
    </citation>
    <scope>NUCLEOTIDE SEQUENCE [LARGE SCALE GENOMIC DNA]</scope>
    <source>
        <strain evidence="3 4">SM1903</strain>
    </source>
</reference>
<sequence length="190" mass="20358">MRTALLFALLAAPTAHAAEGCDSFPEQVRFCYVAAGVEPVGAPQETGPTRYFGEEFGVVLEVAPLSAVPYADPALMRPILNDYLARQRGFDDGLPVLKEDRIALPDRPAEQVVFEFDRDGVPTTVADTLALGDGFGLYVQTYAQDAEFTEAHRAFHDRVLAAISLPPVEANDLGLGPGGEGRPLKTEAGQ</sequence>
<evidence type="ECO:0000313" key="4">
    <source>
        <dbReference type="Proteomes" id="UP000314011"/>
    </source>
</evidence>
<feature type="chain" id="PRO_5022813768" evidence="2">
    <location>
        <begin position="18"/>
        <end position="190"/>
    </location>
</feature>
<protein>
    <submittedName>
        <fullName evidence="3">DUF1795 domain-containing protein</fullName>
    </submittedName>
</protein>
<accession>A0A5C5GBL8</accession>
<feature type="signal peptide" evidence="2">
    <location>
        <begin position="1"/>
        <end position="17"/>
    </location>
</feature>
<dbReference type="AlphaFoldDB" id="A0A5C5GBL8"/>
<feature type="region of interest" description="Disordered" evidence="1">
    <location>
        <begin position="171"/>
        <end position="190"/>
    </location>
</feature>
<keyword evidence="2" id="KW-0732">Signal</keyword>